<dbReference type="GO" id="GO:0000978">
    <property type="term" value="F:RNA polymerase II cis-regulatory region sequence-specific DNA binding"/>
    <property type="evidence" value="ECO:0007669"/>
    <property type="project" value="TreeGrafter"/>
</dbReference>
<evidence type="ECO:0000256" key="6">
    <source>
        <dbReference type="ARBA" id="ARBA00023242"/>
    </source>
</evidence>
<feature type="domain" description="C2H2-type" evidence="9">
    <location>
        <begin position="143"/>
        <end position="175"/>
    </location>
</feature>
<dbReference type="PANTHER" id="PTHR24388:SF54">
    <property type="entry name" value="PROTEIN ESCARGOT"/>
    <property type="match status" value="1"/>
</dbReference>
<keyword evidence="4 7" id="KW-0863">Zinc-finger</keyword>
<evidence type="ECO:0000313" key="10">
    <source>
        <dbReference type="WBParaSite" id="MCU_008427-RA"/>
    </source>
</evidence>
<keyword evidence="3" id="KW-0677">Repeat</keyword>
<sequence length="240" mass="26317">MEESTRLILDRNFADAEDDNQLSLCCICGKTFPAISLLHFHIDNEHNDDSDGGLSTPLSSVPVTTPCSKDPLINVITDKKPSLKHNCPVCEKVFPGQTSLKVHVETVHQGLRPQTCEICQKRFSTLSYLRLHITTVHEGVKAYSCPLCSKRYTQKHSLKKHIKSNHGTAHAAQPSKVSCASRISSKTTNIPTSIPKKLPRPEEGVPPPSDVSSSDLRSQSSDIRVLAPPESSQTITQCNA</sequence>
<proteinExistence type="predicted"/>
<dbReference type="SMART" id="SM00355">
    <property type="entry name" value="ZnF_C2H2"/>
    <property type="match status" value="4"/>
</dbReference>
<dbReference type="InterPro" id="IPR036236">
    <property type="entry name" value="Znf_C2H2_sf"/>
</dbReference>
<evidence type="ECO:0000256" key="7">
    <source>
        <dbReference type="PROSITE-ProRule" id="PRU00042"/>
    </source>
</evidence>
<name>A0A5K3FM42_MESCO</name>
<dbReference type="Pfam" id="PF13894">
    <property type="entry name" value="zf-C2H2_4"/>
    <property type="match status" value="1"/>
</dbReference>
<dbReference type="GO" id="GO:0005634">
    <property type="term" value="C:nucleus"/>
    <property type="evidence" value="ECO:0007669"/>
    <property type="project" value="UniProtKB-SubCell"/>
</dbReference>
<comment type="subcellular location">
    <subcellularLocation>
        <location evidence="1">Nucleus</location>
    </subcellularLocation>
</comment>
<organism evidence="10">
    <name type="scientific">Mesocestoides corti</name>
    <name type="common">Flatworm</name>
    <dbReference type="NCBI Taxonomy" id="53468"/>
    <lineage>
        <taxon>Eukaryota</taxon>
        <taxon>Metazoa</taxon>
        <taxon>Spiralia</taxon>
        <taxon>Lophotrochozoa</taxon>
        <taxon>Platyhelminthes</taxon>
        <taxon>Cestoda</taxon>
        <taxon>Eucestoda</taxon>
        <taxon>Cyclophyllidea</taxon>
        <taxon>Mesocestoididae</taxon>
        <taxon>Mesocestoides</taxon>
    </lineage>
</organism>
<dbReference type="GO" id="GO:0000981">
    <property type="term" value="F:DNA-binding transcription factor activity, RNA polymerase II-specific"/>
    <property type="evidence" value="ECO:0007669"/>
    <property type="project" value="TreeGrafter"/>
</dbReference>
<dbReference type="SUPFAM" id="SSF57667">
    <property type="entry name" value="beta-beta-alpha zinc fingers"/>
    <property type="match status" value="2"/>
</dbReference>
<reference evidence="10" key="1">
    <citation type="submission" date="2019-11" db="UniProtKB">
        <authorList>
            <consortium name="WormBaseParasite"/>
        </authorList>
    </citation>
    <scope>IDENTIFICATION</scope>
</reference>
<feature type="compositionally biased region" description="Polar residues" evidence="8">
    <location>
        <begin position="230"/>
        <end position="240"/>
    </location>
</feature>
<dbReference type="AlphaFoldDB" id="A0A5K3FM42"/>
<evidence type="ECO:0000256" key="5">
    <source>
        <dbReference type="ARBA" id="ARBA00022833"/>
    </source>
</evidence>
<feature type="region of interest" description="Disordered" evidence="8">
    <location>
        <begin position="165"/>
        <end position="240"/>
    </location>
</feature>
<keyword evidence="6" id="KW-0539">Nucleus</keyword>
<feature type="compositionally biased region" description="Low complexity" evidence="8">
    <location>
        <begin position="210"/>
        <end position="222"/>
    </location>
</feature>
<dbReference type="PANTHER" id="PTHR24388">
    <property type="entry name" value="ZINC FINGER PROTEIN"/>
    <property type="match status" value="1"/>
</dbReference>
<feature type="compositionally biased region" description="Polar residues" evidence="8">
    <location>
        <begin position="175"/>
        <end position="192"/>
    </location>
</feature>
<evidence type="ECO:0000256" key="8">
    <source>
        <dbReference type="SAM" id="MobiDB-lite"/>
    </source>
</evidence>
<dbReference type="Pfam" id="PF00096">
    <property type="entry name" value="zf-C2H2"/>
    <property type="match status" value="2"/>
</dbReference>
<dbReference type="InterPro" id="IPR050527">
    <property type="entry name" value="Snail/Krueppel_Znf"/>
</dbReference>
<keyword evidence="2" id="KW-0479">Metal-binding</keyword>
<feature type="domain" description="C2H2-type" evidence="9">
    <location>
        <begin position="85"/>
        <end position="113"/>
    </location>
</feature>
<dbReference type="Gene3D" id="3.30.160.60">
    <property type="entry name" value="Classic Zinc Finger"/>
    <property type="match status" value="3"/>
</dbReference>
<feature type="domain" description="C2H2-type" evidence="9">
    <location>
        <begin position="114"/>
        <end position="142"/>
    </location>
</feature>
<dbReference type="FunFam" id="3.30.160.60:FF:000100">
    <property type="entry name" value="Zinc finger 45-like"/>
    <property type="match status" value="1"/>
</dbReference>
<evidence type="ECO:0000256" key="4">
    <source>
        <dbReference type="ARBA" id="ARBA00022771"/>
    </source>
</evidence>
<dbReference type="InterPro" id="IPR013087">
    <property type="entry name" value="Znf_C2H2_type"/>
</dbReference>
<accession>A0A5K3FM42</accession>
<evidence type="ECO:0000256" key="1">
    <source>
        <dbReference type="ARBA" id="ARBA00004123"/>
    </source>
</evidence>
<dbReference type="PROSITE" id="PS00028">
    <property type="entry name" value="ZINC_FINGER_C2H2_1"/>
    <property type="match status" value="4"/>
</dbReference>
<evidence type="ECO:0000256" key="2">
    <source>
        <dbReference type="ARBA" id="ARBA00022723"/>
    </source>
</evidence>
<dbReference type="WBParaSite" id="MCU_008427-RA">
    <property type="protein sequence ID" value="MCU_008427-RA"/>
    <property type="gene ID" value="MCU_008427"/>
</dbReference>
<evidence type="ECO:0000259" key="9">
    <source>
        <dbReference type="PROSITE" id="PS50157"/>
    </source>
</evidence>
<dbReference type="GO" id="GO:0008270">
    <property type="term" value="F:zinc ion binding"/>
    <property type="evidence" value="ECO:0007669"/>
    <property type="project" value="UniProtKB-KW"/>
</dbReference>
<dbReference type="PROSITE" id="PS50157">
    <property type="entry name" value="ZINC_FINGER_C2H2_2"/>
    <property type="match status" value="3"/>
</dbReference>
<protein>
    <submittedName>
        <fullName evidence="10">Protein krueppel</fullName>
    </submittedName>
</protein>
<keyword evidence="5" id="KW-0862">Zinc</keyword>
<evidence type="ECO:0000256" key="3">
    <source>
        <dbReference type="ARBA" id="ARBA00022737"/>
    </source>
</evidence>